<dbReference type="AlphaFoldDB" id="A0A914CA86"/>
<dbReference type="SMART" id="SM00219">
    <property type="entry name" value="TyrKc"/>
    <property type="match status" value="1"/>
</dbReference>
<evidence type="ECO:0000313" key="3">
    <source>
        <dbReference type="WBParaSite" id="ACRNAN_Path_709.g2663.t1"/>
    </source>
</evidence>
<dbReference type="GO" id="GO:0043235">
    <property type="term" value="C:receptor complex"/>
    <property type="evidence" value="ECO:0007669"/>
    <property type="project" value="TreeGrafter"/>
</dbReference>
<dbReference type="InterPro" id="IPR020635">
    <property type="entry name" value="Tyr_kinase_cat_dom"/>
</dbReference>
<dbReference type="WBParaSite" id="ACRNAN_Path_709.g2663.t1">
    <property type="protein sequence ID" value="ACRNAN_Path_709.g2663.t1"/>
    <property type="gene ID" value="ACRNAN_Path_709.g2663"/>
</dbReference>
<dbReference type="Pfam" id="PF07714">
    <property type="entry name" value="PK_Tyr_Ser-Thr"/>
    <property type="match status" value="1"/>
</dbReference>
<dbReference type="GO" id="GO:0005886">
    <property type="term" value="C:plasma membrane"/>
    <property type="evidence" value="ECO:0007669"/>
    <property type="project" value="TreeGrafter"/>
</dbReference>
<dbReference type="PANTHER" id="PTHR24416">
    <property type="entry name" value="TYROSINE-PROTEIN KINASE RECEPTOR"/>
    <property type="match status" value="1"/>
</dbReference>
<protein>
    <submittedName>
        <fullName evidence="3">Protein kinase domain-containing protein</fullName>
    </submittedName>
</protein>
<dbReference type="PRINTS" id="PR00109">
    <property type="entry name" value="TYRKINASE"/>
</dbReference>
<sequence length="135" mass="16130">MCWLPIEALADRIFSEKSDVWSFGILTYEIFIRGKVPYEKIDHNQMYEFVKNGQRLDCPEDAPNQIYAIVMSCWEKEPDDRPSFGDLVNRLYEMREYASDLYTYGYVGYRQEDNHRDDVSFRGSFLNKFENFDSE</sequence>
<dbReference type="PANTHER" id="PTHR24416:SF617">
    <property type="entry name" value="RET ONCOGENE, ISOFORM A"/>
    <property type="match status" value="1"/>
</dbReference>
<evidence type="ECO:0000313" key="2">
    <source>
        <dbReference type="Proteomes" id="UP000887540"/>
    </source>
</evidence>
<name>A0A914CA86_9BILA</name>
<dbReference type="GO" id="GO:0007169">
    <property type="term" value="P:cell surface receptor protein tyrosine kinase signaling pathway"/>
    <property type="evidence" value="ECO:0007669"/>
    <property type="project" value="TreeGrafter"/>
</dbReference>
<proteinExistence type="predicted"/>
<reference evidence="3" key="1">
    <citation type="submission" date="2022-11" db="UniProtKB">
        <authorList>
            <consortium name="WormBaseParasite"/>
        </authorList>
    </citation>
    <scope>IDENTIFICATION</scope>
</reference>
<keyword evidence="2" id="KW-1185">Reference proteome</keyword>
<organism evidence="2 3">
    <name type="scientific">Acrobeloides nanus</name>
    <dbReference type="NCBI Taxonomy" id="290746"/>
    <lineage>
        <taxon>Eukaryota</taxon>
        <taxon>Metazoa</taxon>
        <taxon>Ecdysozoa</taxon>
        <taxon>Nematoda</taxon>
        <taxon>Chromadorea</taxon>
        <taxon>Rhabditida</taxon>
        <taxon>Tylenchina</taxon>
        <taxon>Cephalobomorpha</taxon>
        <taxon>Cephaloboidea</taxon>
        <taxon>Cephalobidae</taxon>
        <taxon>Acrobeloides</taxon>
    </lineage>
</organism>
<dbReference type="InterPro" id="IPR000719">
    <property type="entry name" value="Prot_kinase_dom"/>
</dbReference>
<dbReference type="Proteomes" id="UP000887540">
    <property type="component" value="Unplaced"/>
</dbReference>
<accession>A0A914CA86</accession>
<feature type="domain" description="Protein kinase" evidence="1">
    <location>
        <begin position="1"/>
        <end position="98"/>
    </location>
</feature>
<dbReference type="InterPro" id="IPR001245">
    <property type="entry name" value="Ser-Thr/Tyr_kinase_cat_dom"/>
</dbReference>
<dbReference type="InterPro" id="IPR011009">
    <property type="entry name" value="Kinase-like_dom_sf"/>
</dbReference>
<dbReference type="Gene3D" id="1.10.510.10">
    <property type="entry name" value="Transferase(Phosphotransferase) domain 1"/>
    <property type="match status" value="1"/>
</dbReference>
<dbReference type="InterPro" id="IPR050122">
    <property type="entry name" value="RTK"/>
</dbReference>
<dbReference type="GO" id="GO:0005524">
    <property type="term" value="F:ATP binding"/>
    <property type="evidence" value="ECO:0007669"/>
    <property type="project" value="InterPro"/>
</dbReference>
<evidence type="ECO:0000259" key="1">
    <source>
        <dbReference type="PROSITE" id="PS50011"/>
    </source>
</evidence>
<dbReference type="PROSITE" id="PS50011">
    <property type="entry name" value="PROTEIN_KINASE_DOM"/>
    <property type="match status" value="1"/>
</dbReference>
<dbReference type="SUPFAM" id="SSF56112">
    <property type="entry name" value="Protein kinase-like (PK-like)"/>
    <property type="match status" value="1"/>
</dbReference>
<dbReference type="GO" id="GO:0004714">
    <property type="term" value="F:transmembrane receptor protein tyrosine kinase activity"/>
    <property type="evidence" value="ECO:0007669"/>
    <property type="project" value="TreeGrafter"/>
</dbReference>